<name>A0A514A053_9CAUD</name>
<proteinExistence type="predicted"/>
<protein>
    <submittedName>
        <fullName evidence="2">Putative 3'-5' exoribonuclease</fullName>
    </submittedName>
</protein>
<sequence>MNPITKFRLALARILVPDYLRPTEEETQLIKSLLVGEVRKTRHIEDSDFFHQQAAIIQVQLDLETWGLAPGCALRSIGAAVTAPYDVHQLAGKMFKVNITRESCEAVGLTVDPETVKWWEKQSDEAKAAAVVDAIPLKDALLQLNYWLTGLASSAANSGYMLEFGIKVGQNPPVHVFGNGAVMDVSLIQAAISAVKMETVWPWWGVGDTRTVVSLGRFIGLDDRRIKRQGVLHEASSDALYDGSRTASVQRAIIALAKTGIAILP</sequence>
<dbReference type="Proteomes" id="UP000318298">
    <property type="component" value="Segment"/>
</dbReference>
<dbReference type="InterPro" id="IPR012337">
    <property type="entry name" value="RNaseH-like_sf"/>
</dbReference>
<evidence type="ECO:0000259" key="1">
    <source>
        <dbReference type="Pfam" id="PF16473"/>
    </source>
</evidence>
<feature type="domain" description="3'-5' exoribonuclease Rv2179c-like" evidence="1">
    <location>
        <begin position="59"/>
        <end position="241"/>
    </location>
</feature>
<keyword evidence="3" id="KW-1185">Reference proteome</keyword>
<dbReference type="Pfam" id="PF16473">
    <property type="entry name" value="Rv2179c-like"/>
    <property type="match status" value="1"/>
</dbReference>
<accession>A0A514A053</accession>
<reference evidence="2 3" key="1">
    <citation type="submission" date="2019-04" db="EMBL/GenBank/DDBJ databases">
        <title>Novel bacteriophages capable of disrupting biofilms from clinical strains of Aeromonas hydrophila with intrinsic antibiotic resistance.</title>
        <authorList>
            <person name="Kabwe M."/>
            <person name="Brown T.L."/>
            <person name="Speirs L."/>
            <person name="Ku H."/>
            <person name="Leach M."/>
            <person name="Chan H.T."/>
            <person name="Petrovski S."/>
            <person name="Lock P."/>
            <person name="Tucci J."/>
        </authorList>
    </citation>
    <scope>NUCLEOTIDE SEQUENCE [LARGE SCALE GENOMIC DNA]</scope>
</reference>
<evidence type="ECO:0000313" key="2">
    <source>
        <dbReference type="EMBL" id="QDH46660.1"/>
    </source>
</evidence>
<gene>
    <name evidence="2" type="ORF">LAh7_36</name>
</gene>
<dbReference type="SUPFAM" id="SSF53098">
    <property type="entry name" value="Ribonuclease H-like"/>
    <property type="match status" value="1"/>
</dbReference>
<organism evidence="2 3">
    <name type="scientific">Aeromonas phage LAh_7</name>
    <dbReference type="NCBI Taxonomy" id="2591031"/>
    <lineage>
        <taxon>Viruses</taxon>
        <taxon>Duplodnaviria</taxon>
        <taxon>Heunggongvirae</taxon>
        <taxon>Uroviricota</taxon>
        <taxon>Caudoviricetes</taxon>
        <taxon>Casjensviridae</taxon>
        <taxon>Sharonstreetvirus</taxon>
        <taxon>Sharonstreetvirus LAh7</taxon>
    </lineage>
</organism>
<evidence type="ECO:0000313" key="3">
    <source>
        <dbReference type="Proteomes" id="UP000318298"/>
    </source>
</evidence>
<dbReference type="InterPro" id="IPR033390">
    <property type="entry name" value="Rv2179c-like"/>
</dbReference>
<dbReference type="EMBL" id="MK838113">
    <property type="protein sequence ID" value="QDH46660.1"/>
    <property type="molecule type" value="Genomic_DNA"/>
</dbReference>